<dbReference type="InterPro" id="IPR050471">
    <property type="entry name" value="AB_hydrolase"/>
</dbReference>
<dbReference type="KEGG" id="nar:Saro_1534"/>
<dbReference type="Gene3D" id="3.40.50.1820">
    <property type="entry name" value="alpha/beta hydrolase"/>
    <property type="match status" value="1"/>
</dbReference>
<gene>
    <name evidence="2" type="ordered locus">Saro_1534</name>
</gene>
<keyword evidence="3" id="KW-1185">Reference proteome</keyword>
<feature type="domain" description="AB hydrolase-1" evidence="1">
    <location>
        <begin position="23"/>
        <end position="270"/>
    </location>
</feature>
<evidence type="ECO:0000313" key="3">
    <source>
        <dbReference type="Proteomes" id="UP000009134"/>
    </source>
</evidence>
<reference evidence="3" key="1">
    <citation type="submission" date="2006-01" db="EMBL/GenBank/DDBJ databases">
        <title>Complete sequence of Novosphingobium aromaticivorans DSM 12444.</title>
        <authorList>
            <consortium name="US DOE Joint Genome Institute"/>
            <person name="Copeland A."/>
            <person name="Lucas S."/>
            <person name="Lapidus A."/>
            <person name="Barry K."/>
            <person name="Detter J.C."/>
            <person name="Glavina T."/>
            <person name="Hammon N."/>
            <person name="Israni S."/>
            <person name="Pitluck S."/>
            <person name="Chain P."/>
            <person name="Malfatti S."/>
            <person name="Shin M."/>
            <person name="Vergez L."/>
            <person name="Schmutz J."/>
            <person name="Larimer F."/>
            <person name="Land M."/>
            <person name="Kyrpides N."/>
            <person name="Ivanova N."/>
            <person name="Fredrickson J."/>
            <person name="Balkwill D."/>
            <person name="Romine M.F."/>
            <person name="Richardson P."/>
        </authorList>
    </citation>
    <scope>NUCLEOTIDE SEQUENCE [LARGE SCALE GENOMIC DNA]</scope>
    <source>
        <strain evidence="3">ATCC 700278 / DSM 12444 / CCUG 56034 / CIP 105152 / NBRC 16084 / F199</strain>
    </source>
</reference>
<evidence type="ECO:0000259" key="1">
    <source>
        <dbReference type="Pfam" id="PF00561"/>
    </source>
</evidence>
<dbReference type="GO" id="GO:0004806">
    <property type="term" value="F:triacylglycerol lipase activity"/>
    <property type="evidence" value="ECO:0007669"/>
    <property type="project" value="TreeGrafter"/>
</dbReference>
<sequence length="294" mass="31185">MPFATNPPASIFYERMAEGDGPAVIMLAGAGRPSTDFDNTFYAPLVSAGFVPIRIDHRDTGRSTALVDQKPDLHAIKAGALGAGSTPPPYSIADMAHDVLAVMDAEGIEAAHFAGRSIGGLVAQQLAVLHPQRVLSLALVMAMCRSMADVVTDAALDRLMAEGSLDEEAYVARQLGVAKANCMAEDYDEDRVVEGARIAWRRGVHPGGTARHFAAIIAAPDLREALGTLPVPTLILHGRHDKVIPLDKAKETAEAIPGATIEVDDTMGHDGPPRLRKSWGERIAAHLQAIQTAV</sequence>
<dbReference type="InterPro" id="IPR000073">
    <property type="entry name" value="AB_hydrolase_1"/>
</dbReference>
<dbReference type="AlphaFoldDB" id="Q2G848"/>
<organism evidence="2 3">
    <name type="scientific">Novosphingobium aromaticivorans (strain ATCC 700278 / DSM 12444 / CCUG 56034 / CIP 105152 / NBRC 16084 / F199)</name>
    <dbReference type="NCBI Taxonomy" id="279238"/>
    <lineage>
        <taxon>Bacteria</taxon>
        <taxon>Pseudomonadati</taxon>
        <taxon>Pseudomonadota</taxon>
        <taxon>Alphaproteobacteria</taxon>
        <taxon>Sphingomonadales</taxon>
        <taxon>Sphingomonadaceae</taxon>
        <taxon>Novosphingobium</taxon>
    </lineage>
</organism>
<name>Q2G848_NOVAD</name>
<protein>
    <submittedName>
        <fullName evidence="2">Alpha/beta hydrolase</fullName>
    </submittedName>
</protein>
<dbReference type="ESTHER" id="novad-q2g848">
    <property type="family name" value="Aclacinomycin-methylesterase_RdmC"/>
</dbReference>
<dbReference type="PANTHER" id="PTHR43433">
    <property type="entry name" value="HYDROLASE, ALPHA/BETA FOLD FAMILY PROTEIN"/>
    <property type="match status" value="1"/>
</dbReference>
<dbReference type="RefSeq" id="WP_011445185.1">
    <property type="nucleotide sequence ID" value="NC_007794.1"/>
</dbReference>
<keyword evidence="2" id="KW-0378">Hydrolase</keyword>
<dbReference type="STRING" id="279238.Saro_1534"/>
<dbReference type="PANTHER" id="PTHR43433:SF5">
    <property type="entry name" value="AB HYDROLASE-1 DOMAIN-CONTAINING PROTEIN"/>
    <property type="match status" value="1"/>
</dbReference>
<accession>Q2G848</accession>
<evidence type="ECO:0000313" key="2">
    <source>
        <dbReference type="EMBL" id="ABD25975.1"/>
    </source>
</evidence>
<dbReference type="eggNOG" id="COG2021">
    <property type="taxonomic scope" value="Bacteria"/>
</dbReference>
<proteinExistence type="predicted"/>
<dbReference type="GO" id="GO:0046503">
    <property type="term" value="P:glycerolipid catabolic process"/>
    <property type="evidence" value="ECO:0007669"/>
    <property type="project" value="TreeGrafter"/>
</dbReference>
<dbReference type="PRINTS" id="PR00111">
    <property type="entry name" value="ABHYDROLASE"/>
</dbReference>
<dbReference type="HOGENOM" id="CLU_020336_0_1_5"/>
<dbReference type="EMBL" id="CP000248">
    <property type="protein sequence ID" value="ABD25975.1"/>
    <property type="molecule type" value="Genomic_DNA"/>
</dbReference>
<dbReference type="Proteomes" id="UP000009134">
    <property type="component" value="Chromosome"/>
</dbReference>
<dbReference type="InterPro" id="IPR029058">
    <property type="entry name" value="AB_hydrolase_fold"/>
</dbReference>
<dbReference type="Pfam" id="PF00561">
    <property type="entry name" value="Abhydrolase_1"/>
    <property type="match status" value="1"/>
</dbReference>
<dbReference type="SUPFAM" id="SSF53474">
    <property type="entry name" value="alpha/beta-Hydrolases"/>
    <property type="match status" value="1"/>
</dbReference>